<evidence type="ECO:0000259" key="1">
    <source>
        <dbReference type="Pfam" id="PF00561"/>
    </source>
</evidence>
<dbReference type="AlphaFoldDB" id="A0A3A8Q724"/>
<keyword evidence="2" id="KW-0378">Hydrolase</keyword>
<evidence type="ECO:0000313" key="2">
    <source>
        <dbReference type="EMBL" id="RKH64437.1"/>
    </source>
</evidence>
<dbReference type="EMBL" id="RAWM01000084">
    <property type="protein sequence ID" value="RKH64437.1"/>
    <property type="molecule type" value="Genomic_DNA"/>
</dbReference>
<dbReference type="PRINTS" id="PR00111">
    <property type="entry name" value="ABHYDROLASE"/>
</dbReference>
<dbReference type="RefSeq" id="WP_120549256.1">
    <property type="nucleotide sequence ID" value="NZ_RAWM01000084.1"/>
</dbReference>
<keyword evidence="3" id="KW-1185">Reference proteome</keyword>
<feature type="domain" description="AB hydrolase-1" evidence="1">
    <location>
        <begin position="20"/>
        <end position="139"/>
    </location>
</feature>
<accession>A0A3A8Q724</accession>
<proteinExistence type="predicted"/>
<name>A0A3A8Q724_9BACT</name>
<dbReference type="InterPro" id="IPR029058">
    <property type="entry name" value="AB_hydrolase_fold"/>
</dbReference>
<dbReference type="Pfam" id="PF00561">
    <property type="entry name" value="Abhydrolase_1"/>
    <property type="match status" value="1"/>
</dbReference>
<dbReference type="OrthoDB" id="9785408at2"/>
<dbReference type="SUPFAM" id="SSF53474">
    <property type="entry name" value="alpha/beta-Hydrolases"/>
    <property type="match status" value="1"/>
</dbReference>
<dbReference type="GO" id="GO:0016787">
    <property type="term" value="F:hydrolase activity"/>
    <property type="evidence" value="ECO:0007669"/>
    <property type="project" value="UniProtKB-KW"/>
</dbReference>
<organism evidence="2 3">
    <name type="scientific">Corallococcus interemptor</name>
    <dbReference type="NCBI Taxonomy" id="2316720"/>
    <lineage>
        <taxon>Bacteria</taxon>
        <taxon>Pseudomonadati</taxon>
        <taxon>Myxococcota</taxon>
        <taxon>Myxococcia</taxon>
        <taxon>Myxococcales</taxon>
        <taxon>Cystobacterineae</taxon>
        <taxon>Myxococcaceae</taxon>
        <taxon>Corallococcus</taxon>
    </lineage>
</organism>
<dbReference type="InterPro" id="IPR000073">
    <property type="entry name" value="AB_hydrolase_1"/>
</dbReference>
<dbReference type="Proteomes" id="UP000282656">
    <property type="component" value="Unassembled WGS sequence"/>
</dbReference>
<evidence type="ECO:0000313" key="3">
    <source>
        <dbReference type="Proteomes" id="UP000282656"/>
    </source>
</evidence>
<dbReference type="PANTHER" id="PTHR43798">
    <property type="entry name" value="MONOACYLGLYCEROL LIPASE"/>
    <property type="match status" value="1"/>
</dbReference>
<dbReference type="InterPro" id="IPR050266">
    <property type="entry name" value="AB_hydrolase_sf"/>
</dbReference>
<dbReference type="Gene3D" id="3.40.50.1820">
    <property type="entry name" value="alpha/beta hydrolase"/>
    <property type="match status" value="1"/>
</dbReference>
<comment type="caution">
    <text evidence="2">The sequence shown here is derived from an EMBL/GenBank/DDBJ whole genome shotgun (WGS) entry which is preliminary data.</text>
</comment>
<reference evidence="3" key="1">
    <citation type="submission" date="2018-09" db="EMBL/GenBank/DDBJ databases">
        <authorList>
            <person name="Livingstone P.G."/>
            <person name="Whitworth D.E."/>
        </authorList>
    </citation>
    <scope>NUCLEOTIDE SEQUENCE [LARGE SCALE GENOMIC DNA]</scope>
    <source>
        <strain evidence="3">AB047A</strain>
    </source>
</reference>
<sequence length="253" mass="26713">MRGAAGELFVDDGGTGQGTPVVFVHSACGDTRQWAAQLQHVRPHRRAVALDLRGHGQSTLTPDADFTVEDLAGDVATVVEGLGLPRVVLVGHSLGGAVSLAYAAANPERVAGLFLLDPASDGRQVPREAAEGMMAALATDGWVQVIEQYWSTLLVPSSPQVREQVLGQLRRTQRGAVKAAMGALLKFDPVTALKRYPGPALSVITPLNENPGAYHVLVPSLPSKRVTGTGHWVQLDAPEQVNTLLDGFLATVP</sequence>
<gene>
    <name evidence="2" type="ORF">D7X96_25790</name>
</gene>
<protein>
    <submittedName>
        <fullName evidence="2">Alpha/beta fold hydrolase</fullName>
    </submittedName>
</protein>